<feature type="transmembrane region" description="Helical" evidence="13">
    <location>
        <begin position="53"/>
        <end position="70"/>
    </location>
</feature>
<dbReference type="Pfam" id="PF02518">
    <property type="entry name" value="HATPase_c"/>
    <property type="match status" value="1"/>
</dbReference>
<dbReference type="Pfam" id="PF13493">
    <property type="entry name" value="DUF4118"/>
    <property type="match status" value="1"/>
</dbReference>
<dbReference type="InterPro" id="IPR052023">
    <property type="entry name" value="Histidine_kinase_KdpD"/>
</dbReference>
<reference evidence="15 16" key="1">
    <citation type="submission" date="2020-10" db="EMBL/GenBank/DDBJ databases">
        <title>Draft genome of Ramlibacter aquaticus LMG 30558.</title>
        <authorList>
            <person name="Props R."/>
        </authorList>
    </citation>
    <scope>NUCLEOTIDE SEQUENCE [LARGE SCALE GENOMIC DNA]</scope>
    <source>
        <strain evidence="15 16">LMG 30558</strain>
    </source>
</reference>
<keyword evidence="8" id="KW-0418">Kinase</keyword>
<dbReference type="InterPro" id="IPR029016">
    <property type="entry name" value="GAF-like_dom_sf"/>
</dbReference>
<keyword evidence="10 13" id="KW-1133">Transmembrane helix</keyword>
<evidence type="ECO:0000256" key="9">
    <source>
        <dbReference type="ARBA" id="ARBA00022840"/>
    </source>
</evidence>
<dbReference type="EMBL" id="JADDOJ010000001">
    <property type="protein sequence ID" value="MBE7939045.1"/>
    <property type="molecule type" value="Genomic_DNA"/>
</dbReference>
<feature type="transmembrane region" description="Helical" evidence="13">
    <location>
        <begin position="106"/>
        <end position="127"/>
    </location>
</feature>
<dbReference type="EC" id="2.7.13.3" evidence="3"/>
<evidence type="ECO:0000256" key="13">
    <source>
        <dbReference type="SAM" id="Phobius"/>
    </source>
</evidence>
<comment type="caution">
    <text evidence="15">The sequence shown here is derived from an EMBL/GenBank/DDBJ whole genome shotgun (WGS) entry which is preliminary data.</text>
</comment>
<dbReference type="RefSeq" id="WP_193778592.1">
    <property type="nucleotide sequence ID" value="NZ_JADDOJ010000001.1"/>
</dbReference>
<feature type="transmembrane region" description="Helical" evidence="13">
    <location>
        <begin position="76"/>
        <end position="94"/>
    </location>
</feature>
<dbReference type="CDD" id="cd00082">
    <property type="entry name" value="HisKA"/>
    <property type="match status" value="1"/>
</dbReference>
<evidence type="ECO:0000256" key="1">
    <source>
        <dbReference type="ARBA" id="ARBA00000085"/>
    </source>
</evidence>
<gene>
    <name evidence="15" type="ORF">IM725_00485</name>
</gene>
<keyword evidence="6 13" id="KW-0812">Transmembrane</keyword>
<evidence type="ECO:0000256" key="5">
    <source>
        <dbReference type="ARBA" id="ARBA00022679"/>
    </source>
</evidence>
<keyword evidence="16" id="KW-1185">Reference proteome</keyword>
<evidence type="ECO:0000256" key="2">
    <source>
        <dbReference type="ARBA" id="ARBA00004141"/>
    </source>
</evidence>
<dbReference type="SUPFAM" id="SSF55874">
    <property type="entry name" value="ATPase domain of HSP90 chaperone/DNA topoisomerase II/histidine kinase"/>
    <property type="match status" value="1"/>
</dbReference>
<keyword evidence="4" id="KW-0597">Phosphoprotein</keyword>
<evidence type="ECO:0000256" key="8">
    <source>
        <dbReference type="ARBA" id="ARBA00022777"/>
    </source>
</evidence>
<keyword evidence="7" id="KW-0547">Nucleotide-binding</keyword>
<evidence type="ECO:0000256" key="4">
    <source>
        <dbReference type="ARBA" id="ARBA00022553"/>
    </source>
</evidence>
<name>A0ABR9S9N1_9BURK</name>
<dbReference type="InterPro" id="IPR003661">
    <property type="entry name" value="HisK_dim/P_dom"/>
</dbReference>
<evidence type="ECO:0000256" key="7">
    <source>
        <dbReference type="ARBA" id="ARBA00022741"/>
    </source>
</evidence>
<evidence type="ECO:0000256" key="6">
    <source>
        <dbReference type="ARBA" id="ARBA00022692"/>
    </source>
</evidence>
<dbReference type="Gene3D" id="1.10.287.130">
    <property type="match status" value="1"/>
</dbReference>
<feature type="transmembrane region" description="Helical" evidence="13">
    <location>
        <begin position="28"/>
        <end position="46"/>
    </location>
</feature>
<comment type="catalytic activity">
    <reaction evidence="1">
        <text>ATP + protein L-histidine = ADP + protein N-phospho-L-histidine.</text>
        <dbReference type="EC" id="2.7.13.3"/>
    </reaction>
</comment>
<evidence type="ECO:0000259" key="14">
    <source>
        <dbReference type="PROSITE" id="PS50109"/>
    </source>
</evidence>
<accession>A0ABR9S9N1</accession>
<organism evidence="15 16">
    <name type="scientific">Ramlibacter aquaticus</name>
    <dbReference type="NCBI Taxonomy" id="2780094"/>
    <lineage>
        <taxon>Bacteria</taxon>
        <taxon>Pseudomonadati</taxon>
        <taxon>Pseudomonadota</taxon>
        <taxon>Betaproteobacteria</taxon>
        <taxon>Burkholderiales</taxon>
        <taxon>Comamonadaceae</taxon>
        <taxon>Ramlibacter</taxon>
    </lineage>
</organism>
<dbReference type="InterPro" id="IPR025201">
    <property type="entry name" value="KdpD_TM"/>
</dbReference>
<dbReference type="Gene3D" id="3.30.450.40">
    <property type="match status" value="1"/>
</dbReference>
<dbReference type="InterPro" id="IPR004358">
    <property type="entry name" value="Sig_transdc_His_kin-like_C"/>
</dbReference>
<keyword evidence="5" id="KW-0808">Transferase</keyword>
<evidence type="ECO:0000313" key="16">
    <source>
        <dbReference type="Proteomes" id="UP000715965"/>
    </source>
</evidence>
<dbReference type="PANTHER" id="PTHR45569">
    <property type="entry name" value="SENSOR PROTEIN KDPD"/>
    <property type="match status" value="1"/>
</dbReference>
<evidence type="ECO:0000256" key="12">
    <source>
        <dbReference type="ARBA" id="ARBA00023136"/>
    </source>
</evidence>
<protein>
    <recommendedName>
        <fullName evidence="3">histidine kinase</fullName>
        <ecNumber evidence="3">2.7.13.3</ecNumber>
    </recommendedName>
</protein>
<dbReference type="SMART" id="SM00388">
    <property type="entry name" value="HisKA"/>
    <property type="match status" value="1"/>
</dbReference>
<dbReference type="SUPFAM" id="SSF47384">
    <property type="entry name" value="Homodimeric domain of signal transducing histidine kinase"/>
    <property type="match status" value="1"/>
</dbReference>
<sequence length="519" mass="54367">MPAPPAFPALAAPPPGGPASSAATPPPWLGYAVAAVAAAAFTLAALPLRGRLELANIVMLYLLVVVLVALRHGRGPAALAAVLNVGAFDFVFVPPQLSFAVTDLQYLLTFGVMLGVGLITGQLTAGLRFQAEVAAARERRAQSLFELSRELSGALLADQVAAIGRQAVRQHFGGEAEVVVSGRDDHLQHPVQPAAGYERAAAEAAFALPVAAGAPPLHAHGAQPGWHYLPLQAPVRVRGVLALRPADARWLALPEQAQHLQTLARQVAIALERVHYVEVAQEAQLSIASERLRNTLLASISHDLRTPLTALVGLAESLAASAPPLAPAQAGTALALASQARELATLVNKLLEMARLQSGERPLQTDWQSVEEVVGSTLRLLRPALAGWPLEVDVPAALPLADFDATLVERALANLLENAVRHGAPPLVIRVRTEPGWLAITVRDHGPGLPATDQDLFGKFTRGASESATPGVGLGLAICKAVADAHHGSIRAANAEGGGALFELRLPRREPPPLPTDVE</sequence>
<dbReference type="Gene3D" id="1.20.120.620">
    <property type="entry name" value="Backbone structure of the membrane domain of e. Coli histidine kinase receptor kdpd"/>
    <property type="match status" value="1"/>
</dbReference>
<dbReference type="PRINTS" id="PR00344">
    <property type="entry name" value="BCTRLSENSOR"/>
</dbReference>
<dbReference type="InterPro" id="IPR003594">
    <property type="entry name" value="HATPase_dom"/>
</dbReference>
<dbReference type="Pfam" id="PF00512">
    <property type="entry name" value="HisKA"/>
    <property type="match status" value="1"/>
</dbReference>
<keyword evidence="9" id="KW-0067">ATP-binding</keyword>
<dbReference type="PANTHER" id="PTHR45569:SF1">
    <property type="entry name" value="SENSOR PROTEIN KDPD"/>
    <property type="match status" value="1"/>
</dbReference>
<evidence type="ECO:0000256" key="10">
    <source>
        <dbReference type="ARBA" id="ARBA00022989"/>
    </source>
</evidence>
<dbReference type="InterPro" id="IPR036890">
    <property type="entry name" value="HATPase_C_sf"/>
</dbReference>
<dbReference type="SMART" id="SM00387">
    <property type="entry name" value="HATPase_c"/>
    <property type="match status" value="1"/>
</dbReference>
<dbReference type="InterPro" id="IPR005467">
    <property type="entry name" value="His_kinase_dom"/>
</dbReference>
<proteinExistence type="predicted"/>
<evidence type="ECO:0000256" key="3">
    <source>
        <dbReference type="ARBA" id="ARBA00012438"/>
    </source>
</evidence>
<dbReference type="Gene3D" id="3.30.565.10">
    <property type="entry name" value="Histidine kinase-like ATPase, C-terminal domain"/>
    <property type="match status" value="1"/>
</dbReference>
<dbReference type="Proteomes" id="UP000715965">
    <property type="component" value="Unassembled WGS sequence"/>
</dbReference>
<keyword evidence="11" id="KW-0902">Two-component regulatory system</keyword>
<comment type="subcellular location">
    <subcellularLocation>
        <location evidence="2">Membrane</location>
        <topology evidence="2">Multi-pass membrane protein</topology>
    </subcellularLocation>
</comment>
<evidence type="ECO:0000313" key="15">
    <source>
        <dbReference type="EMBL" id="MBE7939045.1"/>
    </source>
</evidence>
<keyword evidence="12 13" id="KW-0472">Membrane</keyword>
<dbReference type="PROSITE" id="PS50109">
    <property type="entry name" value="HIS_KIN"/>
    <property type="match status" value="1"/>
</dbReference>
<dbReference type="InterPro" id="IPR038318">
    <property type="entry name" value="KdpD_sf"/>
</dbReference>
<evidence type="ECO:0000256" key="11">
    <source>
        <dbReference type="ARBA" id="ARBA00023012"/>
    </source>
</evidence>
<feature type="domain" description="Histidine kinase" evidence="14">
    <location>
        <begin position="299"/>
        <end position="510"/>
    </location>
</feature>
<dbReference type="InterPro" id="IPR036097">
    <property type="entry name" value="HisK_dim/P_sf"/>
</dbReference>